<evidence type="ECO:0000313" key="1">
    <source>
        <dbReference type="EMBL" id="KAF2307408.1"/>
    </source>
</evidence>
<organism evidence="1 2">
    <name type="scientific">Hevea brasiliensis</name>
    <name type="common">Para rubber tree</name>
    <name type="synonym">Siphonia brasiliensis</name>
    <dbReference type="NCBI Taxonomy" id="3981"/>
    <lineage>
        <taxon>Eukaryota</taxon>
        <taxon>Viridiplantae</taxon>
        <taxon>Streptophyta</taxon>
        <taxon>Embryophyta</taxon>
        <taxon>Tracheophyta</taxon>
        <taxon>Spermatophyta</taxon>
        <taxon>Magnoliopsida</taxon>
        <taxon>eudicotyledons</taxon>
        <taxon>Gunneridae</taxon>
        <taxon>Pentapetalae</taxon>
        <taxon>rosids</taxon>
        <taxon>fabids</taxon>
        <taxon>Malpighiales</taxon>
        <taxon>Euphorbiaceae</taxon>
        <taxon>Crotonoideae</taxon>
        <taxon>Micrandreae</taxon>
        <taxon>Hevea</taxon>
    </lineage>
</organism>
<comment type="caution">
    <text evidence="1">The sequence shown here is derived from an EMBL/GenBank/DDBJ whole genome shotgun (WGS) entry which is preliminary data.</text>
</comment>
<dbReference type="OrthoDB" id="67296at2759"/>
<reference evidence="1 2" key="1">
    <citation type="journal article" date="2020" name="Mol. Plant">
        <title>The Chromosome-Based Rubber Tree Genome Provides New Insights into Spurge Genome Evolution and Rubber Biosynthesis.</title>
        <authorList>
            <person name="Liu J."/>
            <person name="Shi C."/>
            <person name="Shi C.C."/>
            <person name="Li W."/>
            <person name="Zhang Q.J."/>
            <person name="Zhang Y."/>
            <person name="Li K."/>
            <person name="Lu H.F."/>
            <person name="Shi C."/>
            <person name="Zhu S.T."/>
            <person name="Xiao Z.Y."/>
            <person name="Nan H."/>
            <person name="Yue Y."/>
            <person name="Zhu X.G."/>
            <person name="Wu Y."/>
            <person name="Hong X.N."/>
            <person name="Fan G.Y."/>
            <person name="Tong Y."/>
            <person name="Zhang D."/>
            <person name="Mao C.L."/>
            <person name="Liu Y.L."/>
            <person name="Hao S.J."/>
            <person name="Liu W.Q."/>
            <person name="Lv M.Q."/>
            <person name="Zhang H.B."/>
            <person name="Liu Y."/>
            <person name="Hu-Tang G.R."/>
            <person name="Wang J.P."/>
            <person name="Wang J.H."/>
            <person name="Sun Y.H."/>
            <person name="Ni S.B."/>
            <person name="Chen W.B."/>
            <person name="Zhang X.C."/>
            <person name="Jiao Y.N."/>
            <person name="Eichler E.E."/>
            <person name="Li G.H."/>
            <person name="Liu X."/>
            <person name="Gao L.Z."/>
        </authorList>
    </citation>
    <scope>NUCLEOTIDE SEQUENCE [LARGE SCALE GENOMIC DNA]</scope>
    <source>
        <strain evidence="2">cv. GT1</strain>
        <tissue evidence="1">Leaf</tissue>
    </source>
</reference>
<name>A0A6A6M4G4_HEVBR</name>
<sequence>MVEVLEEFFPGGRIDFTRQQSQPLMLLSGPPSCGKTSLLFQFAFNTAIAETNEAAKSTVVFICNRRRLENKPPFLSQGIDPSSDAFQRIQMKYVHDDEGIKKYFAAFHLYDKFPVAVVIDDFGDFFSERTCQERYHNPRGRDLAMVRILALCHNAVTHANEQGHCKLLLSDTHHGDSPRSLFIYKRWVSSIFTIKGDGKGSFLLRKNSNLGSGNSERTRTAKYSIALQYLFLEGIIEDDENKT</sequence>
<dbReference type="PANTHER" id="PTHR28653:SF1">
    <property type="entry name" value="ATPASE SWSAP1"/>
    <property type="match status" value="1"/>
</dbReference>
<dbReference type="Proteomes" id="UP000467840">
    <property type="component" value="Chromosome 9"/>
</dbReference>
<dbReference type="PANTHER" id="PTHR28653">
    <property type="match status" value="1"/>
</dbReference>
<dbReference type="GO" id="GO:0000724">
    <property type="term" value="P:double-strand break repair via homologous recombination"/>
    <property type="evidence" value="ECO:0007669"/>
    <property type="project" value="TreeGrafter"/>
</dbReference>
<dbReference type="SUPFAM" id="SSF52540">
    <property type="entry name" value="P-loop containing nucleoside triphosphate hydrolases"/>
    <property type="match status" value="1"/>
</dbReference>
<dbReference type="GO" id="GO:0003697">
    <property type="term" value="F:single-stranded DNA binding"/>
    <property type="evidence" value="ECO:0007669"/>
    <property type="project" value="TreeGrafter"/>
</dbReference>
<dbReference type="EMBL" id="JAAGAX010000008">
    <property type="protein sequence ID" value="KAF2307408.1"/>
    <property type="molecule type" value="Genomic_DNA"/>
</dbReference>
<evidence type="ECO:0000313" key="2">
    <source>
        <dbReference type="Proteomes" id="UP000467840"/>
    </source>
</evidence>
<accession>A0A6A6M4G4</accession>
<keyword evidence="2" id="KW-1185">Reference proteome</keyword>
<dbReference type="Gene3D" id="3.40.50.300">
    <property type="entry name" value="P-loop containing nucleotide triphosphate hydrolases"/>
    <property type="match status" value="1"/>
</dbReference>
<dbReference type="AlphaFoldDB" id="A0A6A6M4G4"/>
<dbReference type="InterPro" id="IPR027417">
    <property type="entry name" value="P-loop_NTPase"/>
</dbReference>
<protein>
    <submittedName>
        <fullName evidence="1">Uncharacterized protein</fullName>
    </submittedName>
</protein>
<dbReference type="GO" id="GO:0097196">
    <property type="term" value="C:Shu complex"/>
    <property type="evidence" value="ECO:0007669"/>
    <property type="project" value="TreeGrafter"/>
</dbReference>
<gene>
    <name evidence="1" type="ORF">GH714_026950</name>
</gene>
<proteinExistence type="predicted"/>